<reference evidence="1 2" key="1">
    <citation type="submission" date="2023-11" db="EMBL/GenBank/DDBJ databases">
        <authorList>
            <person name="Xu M."/>
            <person name="Jiang T."/>
        </authorList>
    </citation>
    <scope>NUCLEOTIDE SEQUENCE [LARGE SCALE GENOMIC DNA]</scope>
    <source>
        <strain evidence="1 2">SD</strain>
    </source>
</reference>
<dbReference type="Proteomes" id="UP001277761">
    <property type="component" value="Unassembled WGS sequence"/>
</dbReference>
<keyword evidence="2" id="KW-1185">Reference proteome</keyword>
<organism evidence="1 2">
    <name type="scientific">Patulibacter brassicae</name>
    <dbReference type="NCBI Taxonomy" id="1705717"/>
    <lineage>
        <taxon>Bacteria</taxon>
        <taxon>Bacillati</taxon>
        <taxon>Actinomycetota</taxon>
        <taxon>Thermoleophilia</taxon>
        <taxon>Solirubrobacterales</taxon>
        <taxon>Patulibacteraceae</taxon>
        <taxon>Patulibacter</taxon>
    </lineage>
</organism>
<sequence length="223" mass="23879">MSGAPRLPLRPRQVAALVRAVKDAQDAPPRAGRLPAIPERVLVALVAELRAEREDADPARPKDARKRARRLAAVTGLAGLPGRVSGEALAVIEEARAAVTLAAELGTPRTDAELAADLLVVWGLVEELDEAEAITAGTGTRSLLDLEASRAAGAVTDLVPDEWTPWSTLRFLWRVRKVRDLVPESLQPGVRAIPLVGAVPAALGASREMKAFQKRFRTHLAAR</sequence>
<accession>A0ABU4VL55</accession>
<dbReference type="EMBL" id="JAXAVX010000005">
    <property type="protein sequence ID" value="MDX8152205.1"/>
    <property type="molecule type" value="Genomic_DNA"/>
</dbReference>
<proteinExistence type="predicted"/>
<evidence type="ECO:0000313" key="1">
    <source>
        <dbReference type="EMBL" id="MDX8152205.1"/>
    </source>
</evidence>
<comment type="caution">
    <text evidence="1">The sequence shown here is derived from an EMBL/GenBank/DDBJ whole genome shotgun (WGS) entry which is preliminary data.</text>
</comment>
<protein>
    <recommendedName>
        <fullName evidence="3">DUF222 domain-containing protein</fullName>
    </recommendedName>
</protein>
<gene>
    <name evidence="1" type="ORF">SK069_11410</name>
</gene>
<dbReference type="RefSeq" id="WP_319954361.1">
    <property type="nucleotide sequence ID" value="NZ_JAXAVX010000005.1"/>
</dbReference>
<name>A0ABU4VL55_9ACTN</name>
<evidence type="ECO:0000313" key="2">
    <source>
        <dbReference type="Proteomes" id="UP001277761"/>
    </source>
</evidence>
<evidence type="ECO:0008006" key="3">
    <source>
        <dbReference type="Google" id="ProtNLM"/>
    </source>
</evidence>